<protein>
    <submittedName>
        <fullName evidence="2">Uncharacterized protein</fullName>
    </submittedName>
</protein>
<sequence>MEKFTENNNNQNFLKEGLKGDISKHHKKYLGTEIPEGYFAKSKISILDKIKEETSIETASKKKQIIFWMRPHFKYIAAASLAFILSLTVWLQNYNKTTTIIEPNFELLAFSDKVLLESLLIEDSDIDAFTDVTLFNEVLVKAELSEQKLDNLVLDNLIVGDSLLDTYIDELLVDVVIL</sequence>
<dbReference type="AlphaFoldDB" id="A0A2S7KUD0"/>
<proteinExistence type="predicted"/>
<reference evidence="2 3" key="1">
    <citation type="submission" date="2016-11" db="EMBL/GenBank/DDBJ databases">
        <title>Trade-off between light-utilization and light-protection in marine flavobacteria.</title>
        <authorList>
            <person name="Kumagai Y."/>
        </authorList>
    </citation>
    <scope>NUCLEOTIDE SEQUENCE [LARGE SCALE GENOMIC DNA]</scope>
    <source>
        <strain evidence="2 3">ATCC 700397</strain>
    </source>
</reference>
<comment type="caution">
    <text evidence="2">The sequence shown here is derived from an EMBL/GenBank/DDBJ whole genome shotgun (WGS) entry which is preliminary data.</text>
</comment>
<evidence type="ECO:0000313" key="2">
    <source>
        <dbReference type="EMBL" id="PQB06252.1"/>
    </source>
</evidence>
<accession>A0A2S7KUD0</accession>
<organism evidence="2 3">
    <name type="scientific">Polaribacter filamentus</name>
    <dbReference type="NCBI Taxonomy" id="53483"/>
    <lineage>
        <taxon>Bacteria</taxon>
        <taxon>Pseudomonadati</taxon>
        <taxon>Bacteroidota</taxon>
        <taxon>Flavobacteriia</taxon>
        <taxon>Flavobacteriales</taxon>
        <taxon>Flavobacteriaceae</taxon>
    </lineage>
</organism>
<dbReference type="OrthoDB" id="1360310at2"/>
<evidence type="ECO:0000256" key="1">
    <source>
        <dbReference type="SAM" id="Phobius"/>
    </source>
</evidence>
<dbReference type="Proteomes" id="UP000239522">
    <property type="component" value="Unassembled WGS sequence"/>
</dbReference>
<keyword evidence="3" id="KW-1185">Reference proteome</keyword>
<gene>
    <name evidence="2" type="ORF">BST83_02930</name>
</gene>
<keyword evidence="1" id="KW-0812">Transmembrane</keyword>
<keyword evidence="1" id="KW-1133">Transmembrane helix</keyword>
<dbReference type="RefSeq" id="WP_104808507.1">
    <property type="nucleotide sequence ID" value="NZ_MQUA01000013.1"/>
</dbReference>
<feature type="transmembrane region" description="Helical" evidence="1">
    <location>
        <begin position="72"/>
        <end position="91"/>
    </location>
</feature>
<keyword evidence="1" id="KW-0472">Membrane</keyword>
<dbReference type="EMBL" id="MQUA01000013">
    <property type="protein sequence ID" value="PQB06252.1"/>
    <property type="molecule type" value="Genomic_DNA"/>
</dbReference>
<name>A0A2S7KUD0_9FLAO</name>
<evidence type="ECO:0000313" key="3">
    <source>
        <dbReference type="Proteomes" id="UP000239522"/>
    </source>
</evidence>